<dbReference type="AlphaFoldDB" id="A0AAV6XLX2"/>
<name>A0AAV6XLX2_9LAMI</name>
<keyword evidence="3" id="KW-1185">Reference proteome</keyword>
<feature type="region of interest" description="Disordered" evidence="1">
    <location>
        <begin position="1"/>
        <end position="29"/>
    </location>
</feature>
<feature type="region of interest" description="Disordered" evidence="1">
    <location>
        <begin position="50"/>
        <end position="73"/>
    </location>
</feature>
<sequence length="73" mass="7836">MTQKRNWIKTVGNQKGKEIAPENPTSSQNLTSRIGVQIGDPTRVHLNANTTGGPTGPHLNANTGEIGFTRIRG</sequence>
<evidence type="ECO:0000313" key="3">
    <source>
        <dbReference type="Proteomes" id="UP000826271"/>
    </source>
</evidence>
<dbReference type="Proteomes" id="UP000826271">
    <property type="component" value="Unassembled WGS sequence"/>
</dbReference>
<reference evidence="2" key="1">
    <citation type="submission" date="2019-10" db="EMBL/GenBank/DDBJ databases">
        <authorList>
            <person name="Zhang R."/>
            <person name="Pan Y."/>
            <person name="Wang J."/>
            <person name="Ma R."/>
            <person name="Yu S."/>
        </authorList>
    </citation>
    <scope>NUCLEOTIDE SEQUENCE</scope>
    <source>
        <strain evidence="2">LA-IB0</strain>
        <tissue evidence="2">Leaf</tissue>
    </source>
</reference>
<dbReference type="EMBL" id="WHWC01000004">
    <property type="protein sequence ID" value="KAG8383961.1"/>
    <property type="molecule type" value="Genomic_DNA"/>
</dbReference>
<gene>
    <name evidence="2" type="ORF">BUALT_Bualt04G0068300</name>
</gene>
<proteinExistence type="predicted"/>
<protein>
    <submittedName>
        <fullName evidence="2">Uncharacterized protein</fullName>
    </submittedName>
</protein>
<comment type="caution">
    <text evidence="2">The sequence shown here is derived from an EMBL/GenBank/DDBJ whole genome shotgun (WGS) entry which is preliminary data.</text>
</comment>
<organism evidence="2 3">
    <name type="scientific">Buddleja alternifolia</name>
    <dbReference type="NCBI Taxonomy" id="168488"/>
    <lineage>
        <taxon>Eukaryota</taxon>
        <taxon>Viridiplantae</taxon>
        <taxon>Streptophyta</taxon>
        <taxon>Embryophyta</taxon>
        <taxon>Tracheophyta</taxon>
        <taxon>Spermatophyta</taxon>
        <taxon>Magnoliopsida</taxon>
        <taxon>eudicotyledons</taxon>
        <taxon>Gunneridae</taxon>
        <taxon>Pentapetalae</taxon>
        <taxon>asterids</taxon>
        <taxon>lamiids</taxon>
        <taxon>Lamiales</taxon>
        <taxon>Scrophulariaceae</taxon>
        <taxon>Buddlejeae</taxon>
        <taxon>Buddleja</taxon>
    </lineage>
</organism>
<accession>A0AAV6XLX2</accession>
<evidence type="ECO:0000313" key="2">
    <source>
        <dbReference type="EMBL" id="KAG8383961.1"/>
    </source>
</evidence>
<evidence type="ECO:0000256" key="1">
    <source>
        <dbReference type="SAM" id="MobiDB-lite"/>
    </source>
</evidence>